<reference evidence="2 3" key="1">
    <citation type="submission" date="2023-01" db="EMBL/GenBank/DDBJ databases">
        <authorList>
            <person name="Whitehead M."/>
        </authorList>
    </citation>
    <scope>NUCLEOTIDE SEQUENCE [LARGE SCALE GENOMIC DNA]</scope>
</reference>
<evidence type="ECO:0000313" key="2">
    <source>
        <dbReference type="EMBL" id="CAI6362853.1"/>
    </source>
</evidence>
<proteinExistence type="predicted"/>
<dbReference type="AlphaFoldDB" id="A0AAV0X4A0"/>
<evidence type="ECO:0000256" key="1">
    <source>
        <dbReference type="SAM" id="MobiDB-lite"/>
    </source>
</evidence>
<dbReference type="Proteomes" id="UP001160148">
    <property type="component" value="Unassembled WGS sequence"/>
</dbReference>
<sequence length="94" mass="10406">MGIATTRDVIVVSFLRVDDVSATPDLGEGHPTDVPRLPTPPPPPGSYSNLLGRPPPYPFGFGLFTTDPRRSSTPFYRPLCRLVRMFEIKHAQTL</sequence>
<dbReference type="EMBL" id="CARXXK010000003">
    <property type="protein sequence ID" value="CAI6362853.1"/>
    <property type="molecule type" value="Genomic_DNA"/>
</dbReference>
<feature type="region of interest" description="Disordered" evidence="1">
    <location>
        <begin position="21"/>
        <end position="51"/>
    </location>
</feature>
<name>A0AAV0X4A0_9HEMI</name>
<accession>A0AAV0X4A0</accession>
<protein>
    <submittedName>
        <fullName evidence="2">Uncharacterized protein</fullName>
    </submittedName>
</protein>
<comment type="caution">
    <text evidence="2">The sequence shown here is derived from an EMBL/GenBank/DDBJ whole genome shotgun (WGS) entry which is preliminary data.</text>
</comment>
<organism evidence="2 3">
    <name type="scientific">Macrosiphum euphorbiae</name>
    <name type="common">potato aphid</name>
    <dbReference type="NCBI Taxonomy" id="13131"/>
    <lineage>
        <taxon>Eukaryota</taxon>
        <taxon>Metazoa</taxon>
        <taxon>Ecdysozoa</taxon>
        <taxon>Arthropoda</taxon>
        <taxon>Hexapoda</taxon>
        <taxon>Insecta</taxon>
        <taxon>Pterygota</taxon>
        <taxon>Neoptera</taxon>
        <taxon>Paraneoptera</taxon>
        <taxon>Hemiptera</taxon>
        <taxon>Sternorrhyncha</taxon>
        <taxon>Aphidomorpha</taxon>
        <taxon>Aphidoidea</taxon>
        <taxon>Aphididae</taxon>
        <taxon>Macrosiphini</taxon>
        <taxon>Macrosiphum</taxon>
    </lineage>
</organism>
<keyword evidence="3" id="KW-1185">Reference proteome</keyword>
<evidence type="ECO:0000313" key="3">
    <source>
        <dbReference type="Proteomes" id="UP001160148"/>
    </source>
</evidence>
<gene>
    <name evidence="2" type="ORF">MEUPH1_LOCUS17883</name>
</gene>